<dbReference type="Gene3D" id="1.10.579.10">
    <property type="entry name" value="DNA Cyclobutane Dipyrimidine Photolyase, subunit A, domain 3"/>
    <property type="match status" value="1"/>
</dbReference>
<dbReference type="KEGG" id="rce:RC1_2382"/>
<evidence type="ECO:0000256" key="1">
    <source>
        <dbReference type="ARBA" id="ARBA00022630"/>
    </source>
</evidence>
<evidence type="ECO:0000256" key="3">
    <source>
        <dbReference type="PIRSR" id="PIRSR602081-1"/>
    </source>
</evidence>
<dbReference type="Gene3D" id="1.25.40.80">
    <property type="match status" value="1"/>
</dbReference>
<dbReference type="Proteomes" id="UP000001591">
    <property type="component" value="Chromosome"/>
</dbReference>
<dbReference type="EMBL" id="CP000613">
    <property type="protein sequence ID" value="ACI99767.1"/>
    <property type="molecule type" value="Genomic_DNA"/>
</dbReference>
<feature type="domain" description="Cryptochrome/DNA photolyase FAD-binding" evidence="4">
    <location>
        <begin position="137"/>
        <end position="272"/>
    </location>
</feature>
<accession>B6IPR5</accession>
<gene>
    <name evidence="5" type="ordered locus">RC1_2382</name>
</gene>
<evidence type="ECO:0000313" key="6">
    <source>
        <dbReference type="Proteomes" id="UP000001591"/>
    </source>
</evidence>
<dbReference type="GO" id="GO:0003904">
    <property type="term" value="F:deoxyribodipyrimidine photo-lyase activity"/>
    <property type="evidence" value="ECO:0007669"/>
    <property type="project" value="TreeGrafter"/>
</dbReference>
<dbReference type="AlphaFoldDB" id="B6IPR5"/>
<dbReference type="HOGENOM" id="CLU_054378_0_0_5"/>
<dbReference type="InterPro" id="IPR005101">
    <property type="entry name" value="Cryptochr/Photolyase_FAD-bd"/>
</dbReference>
<dbReference type="GO" id="GO:0005737">
    <property type="term" value="C:cytoplasm"/>
    <property type="evidence" value="ECO:0007669"/>
    <property type="project" value="TreeGrafter"/>
</dbReference>
<dbReference type="RefSeq" id="WP_012567550.1">
    <property type="nucleotide sequence ID" value="NC_011420.2"/>
</dbReference>
<sequence>MEKALARPRQLTLRIGPAGGDGRYCVVEMIGEDLRKAGMASADAAALGSTGRILDATDILRMTQPFPPRRDAGLARLHAFLPRAGQRYAAERNHDRGPADRGNVSGLGPYVRHRLVTEAEVIRHVLDVHSFGAAEKFIQEQFWRTYWKGWLELRPQVWRDWLAGVAEARRRLDRDPGLHDCYTDAVAGRTGIDGFDAWAAELRETGYLHNHARMWFASIWIFTLRLPWELGAEFFLRHLLDGDPASNTLSWRWVGGLQTVGKTYLARRDNIRTYTEGRFDPVGLATSAAPLTGTPIPPPGTLPALPVADPTVRTGLLLHEDDLAPESLAGVPPLAAVAVLDTAPVHSPHGVSERVQTWVSGALADAAQRAGKAFGLTPDRLTGTDWCARMIDWARAAGLAQVVAPYAPVGPTADRLAALETALGDAGIQLVRLPRPYDRASWPHATRGYFAFKEKIPRLLTKAWREPGLCDSIGHAEETDGAAD</sequence>
<dbReference type="PANTHER" id="PTHR11455">
    <property type="entry name" value="CRYPTOCHROME"/>
    <property type="match status" value="1"/>
</dbReference>
<comment type="cofactor">
    <cofactor evidence="3">
        <name>FAD</name>
        <dbReference type="ChEBI" id="CHEBI:57692"/>
    </cofactor>
    <text evidence="3">Binds 1 FAD per subunit.</text>
</comment>
<reference evidence="5 6" key="1">
    <citation type="journal article" date="2010" name="BMC Genomics">
        <title>Metabolic flexibility revealed in the genome of the cyst-forming alpha-1 proteobacterium Rhodospirillum centenum.</title>
        <authorList>
            <person name="Lu Y.K."/>
            <person name="Marden J."/>
            <person name="Han M."/>
            <person name="Swingley W.D."/>
            <person name="Mastrian S.D."/>
            <person name="Chowdhury S.R."/>
            <person name="Hao J."/>
            <person name="Helmy T."/>
            <person name="Kim S."/>
            <person name="Kurdoglu A.A."/>
            <person name="Matthies H.J."/>
            <person name="Rollo D."/>
            <person name="Stothard P."/>
            <person name="Blankenship R.E."/>
            <person name="Bauer C.E."/>
            <person name="Touchman J.W."/>
        </authorList>
    </citation>
    <scope>NUCLEOTIDE SEQUENCE [LARGE SCALE GENOMIC DNA]</scope>
    <source>
        <strain evidence="6">ATCC 51521 / SW</strain>
    </source>
</reference>
<dbReference type="InterPro" id="IPR036134">
    <property type="entry name" value="Crypto/Photolyase_FAD-like_sf"/>
</dbReference>
<dbReference type="GO" id="GO:0071949">
    <property type="term" value="F:FAD binding"/>
    <property type="evidence" value="ECO:0007669"/>
    <property type="project" value="TreeGrafter"/>
</dbReference>
<dbReference type="GO" id="GO:0043153">
    <property type="term" value="P:entrainment of circadian clock by photoperiod"/>
    <property type="evidence" value="ECO:0007669"/>
    <property type="project" value="TreeGrafter"/>
</dbReference>
<dbReference type="GO" id="GO:0003677">
    <property type="term" value="F:DNA binding"/>
    <property type="evidence" value="ECO:0007669"/>
    <property type="project" value="TreeGrafter"/>
</dbReference>
<organism evidence="5 6">
    <name type="scientific">Rhodospirillum centenum (strain ATCC 51521 / SW)</name>
    <dbReference type="NCBI Taxonomy" id="414684"/>
    <lineage>
        <taxon>Bacteria</taxon>
        <taxon>Pseudomonadati</taxon>
        <taxon>Pseudomonadota</taxon>
        <taxon>Alphaproteobacteria</taxon>
        <taxon>Rhodospirillales</taxon>
        <taxon>Rhodospirillaceae</taxon>
        <taxon>Rhodospirillum</taxon>
    </lineage>
</organism>
<evidence type="ECO:0000313" key="5">
    <source>
        <dbReference type="EMBL" id="ACI99767.1"/>
    </source>
</evidence>
<name>B6IPR5_RHOCS</name>
<keyword evidence="1 3" id="KW-0285">Flavoprotein</keyword>
<protein>
    <recommendedName>
        <fullName evidence="4">Cryptochrome/DNA photolyase FAD-binding domain-containing protein</fullName>
    </recommendedName>
</protein>
<keyword evidence="6" id="KW-1185">Reference proteome</keyword>
<dbReference type="PANTHER" id="PTHR11455:SF18">
    <property type="entry name" value="SI:CH1073-390K14.1"/>
    <property type="match status" value="1"/>
</dbReference>
<dbReference type="SUPFAM" id="SSF48173">
    <property type="entry name" value="Cryptochrome/photolyase FAD-binding domain"/>
    <property type="match status" value="1"/>
</dbReference>
<feature type="binding site" evidence="3">
    <location>
        <begin position="241"/>
        <end position="243"/>
    </location>
    <ligand>
        <name>FAD</name>
        <dbReference type="ChEBI" id="CHEBI:57692"/>
    </ligand>
</feature>
<dbReference type="STRING" id="414684.RC1_2382"/>
<keyword evidence="2 3" id="KW-0274">FAD</keyword>
<dbReference type="Pfam" id="PF03441">
    <property type="entry name" value="FAD_binding_7"/>
    <property type="match status" value="1"/>
</dbReference>
<evidence type="ECO:0000256" key="2">
    <source>
        <dbReference type="ARBA" id="ARBA00022827"/>
    </source>
</evidence>
<proteinExistence type="predicted"/>
<evidence type="ECO:0000259" key="4">
    <source>
        <dbReference type="Pfam" id="PF03441"/>
    </source>
</evidence>
<dbReference type="InterPro" id="IPR002081">
    <property type="entry name" value="Cryptochrome/DNA_photolyase_1"/>
</dbReference>
<feature type="binding site" evidence="3">
    <location>
        <position position="137"/>
    </location>
    <ligand>
        <name>FAD</name>
        <dbReference type="ChEBI" id="CHEBI:57692"/>
    </ligand>
</feature>
<feature type="binding site" evidence="3">
    <location>
        <position position="88"/>
    </location>
    <ligand>
        <name>FAD</name>
        <dbReference type="ChEBI" id="CHEBI:57692"/>
    </ligand>
</feature>
<dbReference type="GO" id="GO:0032922">
    <property type="term" value="P:circadian regulation of gene expression"/>
    <property type="evidence" value="ECO:0007669"/>
    <property type="project" value="TreeGrafter"/>
</dbReference>
<dbReference type="eggNOG" id="COG0415">
    <property type="taxonomic scope" value="Bacteria"/>
</dbReference>